<name>A0A095ZIN9_9BACT</name>
<dbReference type="EMBL" id="JRNN01000072">
    <property type="protein sequence ID" value="KGF34211.1"/>
    <property type="molecule type" value="Genomic_DNA"/>
</dbReference>
<sequence length="139" mass="16180">MKGTEHFKSVIQCYLENRASYDELFAESFRKENKNIDECVTYILSEVQKSGYSGFSDDEIYSMAVHYYDEDDIEVGKPNSCKVVVNHTIELTDEEKAEARQRAVEQYQREELSKIKSRNARPKKAETTEIVSQPSLFEF</sequence>
<dbReference type="GeneID" id="97998148"/>
<comment type="caution">
    <text evidence="1">The sequence shown here is derived from an EMBL/GenBank/DDBJ whole genome shotgun (WGS) entry which is preliminary data.</text>
</comment>
<dbReference type="OrthoDB" id="713714at2"/>
<organism evidence="1 2">
    <name type="scientific">Hoylesella buccalis DNF00853</name>
    <dbReference type="NCBI Taxonomy" id="1401074"/>
    <lineage>
        <taxon>Bacteria</taxon>
        <taxon>Pseudomonadati</taxon>
        <taxon>Bacteroidota</taxon>
        <taxon>Bacteroidia</taxon>
        <taxon>Bacteroidales</taxon>
        <taxon>Prevotellaceae</taxon>
        <taxon>Hoylesella</taxon>
    </lineage>
</organism>
<reference evidence="1 2" key="1">
    <citation type="submission" date="2014-07" db="EMBL/GenBank/DDBJ databases">
        <authorList>
            <person name="McCorrison J."/>
            <person name="Sanka R."/>
            <person name="Torralba M."/>
            <person name="Gillis M."/>
            <person name="Haft D.H."/>
            <person name="Methe B."/>
            <person name="Sutton G."/>
            <person name="Nelson K.E."/>
        </authorList>
    </citation>
    <scope>NUCLEOTIDE SEQUENCE [LARGE SCALE GENOMIC DNA]</scope>
    <source>
        <strain evidence="1 2">DNF00853</strain>
    </source>
</reference>
<protein>
    <submittedName>
        <fullName evidence="1">PcfK-like protein</fullName>
    </submittedName>
</protein>
<evidence type="ECO:0000313" key="2">
    <source>
        <dbReference type="Proteomes" id="UP000029556"/>
    </source>
</evidence>
<proteinExistence type="predicted"/>
<dbReference type="RefSeq" id="WP_023058460.1">
    <property type="nucleotide sequence ID" value="NZ_JRNN01000072.1"/>
</dbReference>
<dbReference type="AlphaFoldDB" id="A0A095ZIN9"/>
<dbReference type="Proteomes" id="UP000029556">
    <property type="component" value="Unassembled WGS sequence"/>
</dbReference>
<dbReference type="Pfam" id="PF14058">
    <property type="entry name" value="PcfK"/>
    <property type="match status" value="1"/>
</dbReference>
<accession>A0A095ZIN9</accession>
<dbReference type="InterPro" id="IPR025624">
    <property type="entry name" value="PcfK"/>
</dbReference>
<evidence type="ECO:0000313" key="1">
    <source>
        <dbReference type="EMBL" id="KGF34211.1"/>
    </source>
</evidence>
<gene>
    <name evidence="1" type="ORF">HMPREF2137_08330</name>
</gene>